<comment type="caution">
    <text evidence="3">The sequence shown here is derived from an EMBL/GenBank/DDBJ whole genome shotgun (WGS) entry which is preliminary data.</text>
</comment>
<gene>
    <name evidence="3" type="ORF">EZI54_10665</name>
</gene>
<proteinExistence type="predicted"/>
<dbReference type="InterPro" id="IPR001296">
    <property type="entry name" value="Glyco_trans_1"/>
</dbReference>
<dbReference type="CDD" id="cd03811">
    <property type="entry name" value="GT4_GT28_WabH-like"/>
    <property type="match status" value="1"/>
</dbReference>
<dbReference type="RefSeq" id="WP_131481810.1">
    <property type="nucleotide sequence ID" value="NZ_SJDL01000014.1"/>
</dbReference>
<evidence type="ECO:0000313" key="4">
    <source>
        <dbReference type="Proteomes" id="UP000313645"/>
    </source>
</evidence>
<reference evidence="3 4" key="1">
    <citation type="submission" date="2019-02" db="EMBL/GenBank/DDBJ databases">
        <title>Marinobacter halodurans sp. nov., a marine bacterium isolated from sea tidal flat.</title>
        <authorList>
            <person name="Yoo Y."/>
            <person name="Lee D.W."/>
            <person name="Kim B.S."/>
            <person name="Kim J.-J."/>
        </authorList>
    </citation>
    <scope>NUCLEOTIDE SEQUENCE [LARGE SCALE GENOMIC DNA]</scope>
    <source>
        <strain evidence="3 4">YJ-S3-2</strain>
    </source>
</reference>
<dbReference type="EMBL" id="SJDL01000014">
    <property type="protein sequence ID" value="TBW55895.1"/>
    <property type="molecule type" value="Genomic_DNA"/>
</dbReference>
<dbReference type="PANTHER" id="PTHR12526">
    <property type="entry name" value="GLYCOSYLTRANSFERASE"/>
    <property type="match status" value="1"/>
</dbReference>
<keyword evidence="4" id="KW-1185">Reference proteome</keyword>
<dbReference type="SUPFAM" id="SSF53756">
    <property type="entry name" value="UDP-Glycosyltransferase/glycogen phosphorylase"/>
    <property type="match status" value="1"/>
</dbReference>
<feature type="domain" description="Glycosyl transferase family 1" evidence="1">
    <location>
        <begin position="166"/>
        <end position="281"/>
    </location>
</feature>
<name>A0ABY1ZPC8_9GAMM</name>
<organism evidence="3 4">
    <name type="scientific">Marinobacter halodurans</name>
    <dbReference type="NCBI Taxonomy" id="2528979"/>
    <lineage>
        <taxon>Bacteria</taxon>
        <taxon>Pseudomonadati</taxon>
        <taxon>Pseudomonadota</taxon>
        <taxon>Gammaproteobacteria</taxon>
        <taxon>Pseudomonadales</taxon>
        <taxon>Marinobacteraceae</taxon>
        <taxon>Marinobacter</taxon>
    </lineage>
</organism>
<accession>A0ABY1ZPC8</accession>
<evidence type="ECO:0000259" key="1">
    <source>
        <dbReference type="Pfam" id="PF00534"/>
    </source>
</evidence>
<feature type="domain" description="Glycosyltransferase subfamily 4-like N-terminal" evidence="2">
    <location>
        <begin position="18"/>
        <end position="157"/>
    </location>
</feature>
<evidence type="ECO:0000313" key="3">
    <source>
        <dbReference type="EMBL" id="TBW55895.1"/>
    </source>
</evidence>
<dbReference type="Pfam" id="PF13439">
    <property type="entry name" value="Glyco_transf_4"/>
    <property type="match status" value="1"/>
</dbReference>
<dbReference type="Gene3D" id="3.40.50.2000">
    <property type="entry name" value="Glycogen Phosphorylase B"/>
    <property type="match status" value="2"/>
</dbReference>
<dbReference type="Proteomes" id="UP000313645">
    <property type="component" value="Unassembled WGS sequence"/>
</dbReference>
<dbReference type="Pfam" id="PF00534">
    <property type="entry name" value="Glycos_transf_1"/>
    <property type="match status" value="1"/>
</dbReference>
<dbReference type="InterPro" id="IPR028098">
    <property type="entry name" value="Glyco_trans_4-like_N"/>
</dbReference>
<protein>
    <submittedName>
        <fullName evidence="3">Glycosyltransferase</fullName>
    </submittedName>
</protein>
<sequence length="349" mass="38331">MSEPLRIALILATPGTTWGGMETHTLDLARSLAQRGHEVHLLADARYHDRFIPFAHFHPIPVHFSRRHPWLGLRLRRILARLQPDICHAQGNKAIQLLAGVKRRQGNREVCYVGTVHGTKSAHRGLDRLDGVIAVSDELAVQLTHPRVWVIYNGIDPRPLKEGTDWPIPETSPLVIATGRLEPVKGFDRLIQAWSAASGGNVQLAILGEGHERSRLEALVRDSGQTGTIHLPGYESNVAGWLARADACVISSEREGFPYIMVEALLNGCPLLATPVSGVSRFLPADCIASSTATADLATLLRDKLATLSTLRQTQQASFEQARHRLTLDAMTEQTLAVYRELTLQHAGG</sequence>
<evidence type="ECO:0000259" key="2">
    <source>
        <dbReference type="Pfam" id="PF13439"/>
    </source>
</evidence>